<dbReference type="RefSeq" id="WP_386818640.1">
    <property type="nucleotide sequence ID" value="NZ_JBHUIT010000002.1"/>
</dbReference>
<accession>A0ABW5D8H0</accession>
<proteinExistence type="predicted"/>
<dbReference type="SUPFAM" id="SSF48239">
    <property type="entry name" value="Terpenoid cyclases/Protein prenyltransferases"/>
    <property type="match status" value="1"/>
</dbReference>
<comment type="caution">
    <text evidence="1">The sequence shown here is derived from an EMBL/GenBank/DDBJ whole genome shotgun (WGS) entry which is preliminary data.</text>
</comment>
<dbReference type="InterPro" id="IPR008930">
    <property type="entry name" value="Terpenoid_cyclase/PrenylTrfase"/>
</dbReference>
<keyword evidence="2" id="KW-1185">Reference proteome</keyword>
<organism evidence="1 2">
    <name type="scientific">Luteolibacter algae</name>
    <dbReference type="NCBI Taxonomy" id="454151"/>
    <lineage>
        <taxon>Bacteria</taxon>
        <taxon>Pseudomonadati</taxon>
        <taxon>Verrucomicrobiota</taxon>
        <taxon>Verrucomicrobiia</taxon>
        <taxon>Verrucomicrobiales</taxon>
        <taxon>Verrucomicrobiaceae</taxon>
        <taxon>Luteolibacter</taxon>
    </lineage>
</organism>
<dbReference type="Gene3D" id="1.50.10.20">
    <property type="match status" value="2"/>
</dbReference>
<name>A0ABW5D8H0_9BACT</name>
<reference evidence="2" key="1">
    <citation type="journal article" date="2019" name="Int. J. Syst. Evol. Microbiol.">
        <title>The Global Catalogue of Microorganisms (GCM) 10K type strain sequencing project: providing services to taxonomists for standard genome sequencing and annotation.</title>
        <authorList>
            <consortium name="The Broad Institute Genomics Platform"/>
            <consortium name="The Broad Institute Genome Sequencing Center for Infectious Disease"/>
            <person name="Wu L."/>
            <person name="Ma J."/>
        </authorList>
    </citation>
    <scope>NUCLEOTIDE SEQUENCE [LARGE SCALE GENOMIC DNA]</scope>
    <source>
        <strain evidence="2">CGMCC 4.7106</strain>
    </source>
</reference>
<dbReference type="Proteomes" id="UP001597375">
    <property type="component" value="Unassembled WGS sequence"/>
</dbReference>
<sequence length="327" mass="36273">MDPIFTEWKRQVDPAIESALDYLACSQKEDGSFPSNFGDSTGIPALVGMAFLSKGHLPTDPTYGATINRCLDFILANQKPDGVLHKGHAGSGPMYAHNIATLFLSEASGQVDPLRQERIDDVLPRALKLILEAQAVKKDENNRGGWRYHPNSRDSDTSCSGWALMALRSAKLNGAAVPDESILAALNYLKRHQNKDSGSFGYTDTTRNGKTLTGMGLLCLELCGEHNSAESFKAAQFVMSTFRTLPGTQHEFYGNYYNAQGMFQLGGRYWSEYAEWMYETYLQKQAGDGSWDSRDAGPIYGTAIMTLAFTVPYRQLPIYQRDETVDE</sequence>
<evidence type="ECO:0000313" key="2">
    <source>
        <dbReference type="Proteomes" id="UP001597375"/>
    </source>
</evidence>
<dbReference type="CDD" id="cd00688">
    <property type="entry name" value="ISOPREN_C2_like"/>
    <property type="match status" value="1"/>
</dbReference>
<dbReference type="EMBL" id="JBHUIT010000002">
    <property type="protein sequence ID" value="MFD2255891.1"/>
    <property type="molecule type" value="Genomic_DNA"/>
</dbReference>
<gene>
    <name evidence="1" type="ORF">ACFSSA_04305</name>
</gene>
<protein>
    <submittedName>
        <fullName evidence="1">Prenyltransferase/squalene oxidase repeat-containing protein</fullName>
    </submittedName>
</protein>
<evidence type="ECO:0000313" key="1">
    <source>
        <dbReference type="EMBL" id="MFD2255891.1"/>
    </source>
</evidence>